<evidence type="ECO:0000256" key="2">
    <source>
        <dbReference type="ARBA" id="ARBA00022438"/>
    </source>
</evidence>
<dbReference type="Gene3D" id="3.40.630.10">
    <property type="entry name" value="Zn peptidases"/>
    <property type="match status" value="1"/>
</dbReference>
<keyword evidence="5" id="KW-0464">Manganese</keyword>
<keyword evidence="4" id="KW-0378">Hydrolase</keyword>
<keyword evidence="3" id="KW-0645">Protease</keyword>
<dbReference type="Pfam" id="PF00883">
    <property type="entry name" value="Peptidase_M17"/>
    <property type="match status" value="1"/>
</dbReference>
<evidence type="ECO:0000256" key="4">
    <source>
        <dbReference type="ARBA" id="ARBA00022801"/>
    </source>
</evidence>
<accession>A0ABU7XDL6</accession>
<dbReference type="EMBL" id="JAZHYN010000005">
    <property type="protein sequence ID" value="MEF3365476.1"/>
    <property type="molecule type" value="Genomic_DNA"/>
</dbReference>
<dbReference type="Pfam" id="PF21337">
    <property type="entry name" value="Peptidase_M17_N_1"/>
    <property type="match status" value="1"/>
</dbReference>
<dbReference type="InterPro" id="IPR048816">
    <property type="entry name" value="Peptidase_M17_N_1"/>
</dbReference>
<evidence type="ECO:0000259" key="6">
    <source>
        <dbReference type="PROSITE" id="PS00631"/>
    </source>
</evidence>
<dbReference type="InterPro" id="IPR000819">
    <property type="entry name" value="Peptidase_M17_C"/>
</dbReference>
<keyword evidence="8" id="KW-1185">Reference proteome</keyword>
<protein>
    <submittedName>
        <fullName evidence="7">Leucyl aminopeptidase family protein</fullName>
    </submittedName>
</protein>
<organism evidence="7 8">
    <name type="scientific">Methylocystis borbori</name>
    <dbReference type="NCBI Taxonomy" id="3118750"/>
    <lineage>
        <taxon>Bacteria</taxon>
        <taxon>Pseudomonadati</taxon>
        <taxon>Pseudomonadota</taxon>
        <taxon>Alphaproteobacteria</taxon>
        <taxon>Hyphomicrobiales</taxon>
        <taxon>Methylocystaceae</taxon>
        <taxon>Methylocystis</taxon>
    </lineage>
</organism>
<dbReference type="InterPro" id="IPR011356">
    <property type="entry name" value="Leucine_aapep/pepB"/>
</dbReference>
<evidence type="ECO:0000256" key="3">
    <source>
        <dbReference type="ARBA" id="ARBA00022670"/>
    </source>
</evidence>
<feature type="domain" description="Cytosol aminopeptidase" evidence="6">
    <location>
        <begin position="308"/>
        <end position="315"/>
    </location>
</feature>
<evidence type="ECO:0000313" key="7">
    <source>
        <dbReference type="EMBL" id="MEF3365476.1"/>
    </source>
</evidence>
<evidence type="ECO:0000313" key="8">
    <source>
        <dbReference type="Proteomes" id="UP001350748"/>
    </source>
</evidence>
<evidence type="ECO:0000256" key="1">
    <source>
        <dbReference type="ARBA" id="ARBA00009528"/>
    </source>
</evidence>
<dbReference type="PRINTS" id="PR00481">
    <property type="entry name" value="LAMNOPPTDASE"/>
</dbReference>
<dbReference type="PANTHER" id="PTHR11963">
    <property type="entry name" value="LEUCINE AMINOPEPTIDASE-RELATED"/>
    <property type="match status" value="1"/>
</dbReference>
<sequence>MTVGAKLEDWSSGATAIDFAAKEDWPERRARLPEAVVRLAAVAGFEARPGSLLIAPDVEGAPRVFFGAEGKAKKARDPFFAGKLATALPAGLYRFGEGVEAPAQAALAFLLSSYSFTRYKAAKNEKARLCAPQGVDRAHIERIASAVALGRDLINTPTNDMGPEALAEAALALAAKYEAKTRVIVGDALLAENFPLIHAVGRAAAQAPRLVEFEHGPEDGLRVTLVGKGVCFDTGGLDIKPSSAMQLMKKDMGGAATTLALASMLLDGAVPVRLRVLLPIVENSISASAFRTSDIYRSRKGLTVEIGNTDAEGRLILADALAYASEDAPDLLFDFATLTGAARVALGPELPPFYTGDDALAEEIAVQGRATNDPVWRLPLWDNYDSGLDGKIADVSSTSSGAFAGSITAALFLRRFVSDPSRWAHFDIYGWNPSTKPGRPEGGEIQAARLLYDLIEAGAAQGRAT</sequence>
<dbReference type="Gene3D" id="3.40.220.10">
    <property type="entry name" value="Leucine Aminopeptidase, subunit E, domain 1"/>
    <property type="match status" value="1"/>
</dbReference>
<evidence type="ECO:0000256" key="5">
    <source>
        <dbReference type="ARBA" id="ARBA00023211"/>
    </source>
</evidence>
<comment type="caution">
    <text evidence="7">The sequence shown here is derived from an EMBL/GenBank/DDBJ whole genome shotgun (WGS) entry which is preliminary data.</text>
</comment>
<dbReference type="Proteomes" id="UP001350748">
    <property type="component" value="Unassembled WGS sequence"/>
</dbReference>
<dbReference type="CDD" id="cd00433">
    <property type="entry name" value="Peptidase_M17"/>
    <property type="match status" value="1"/>
</dbReference>
<dbReference type="PANTHER" id="PTHR11963:SF20">
    <property type="entry name" value="PEPTIDASE B"/>
    <property type="match status" value="1"/>
</dbReference>
<dbReference type="RefSeq" id="WP_332080382.1">
    <property type="nucleotide sequence ID" value="NZ_JAZHYN010000005.1"/>
</dbReference>
<dbReference type="SUPFAM" id="SSF53187">
    <property type="entry name" value="Zn-dependent exopeptidases"/>
    <property type="match status" value="1"/>
</dbReference>
<comment type="similarity">
    <text evidence="1">Belongs to the peptidase M17 family.</text>
</comment>
<gene>
    <name evidence="7" type="ORF">V3H18_02895</name>
</gene>
<dbReference type="GO" id="GO:0004177">
    <property type="term" value="F:aminopeptidase activity"/>
    <property type="evidence" value="ECO:0007669"/>
    <property type="project" value="UniProtKB-KW"/>
</dbReference>
<proteinExistence type="inferred from homology"/>
<dbReference type="PROSITE" id="PS00631">
    <property type="entry name" value="CYTOSOL_AP"/>
    <property type="match status" value="1"/>
</dbReference>
<name>A0ABU7XDL6_9HYPH</name>
<dbReference type="InterPro" id="IPR043472">
    <property type="entry name" value="Macro_dom-like"/>
</dbReference>
<reference evidence="7 8" key="1">
    <citation type="submission" date="2024-02" db="EMBL/GenBank/DDBJ databases">
        <authorList>
            <person name="Grouzdev D."/>
        </authorList>
    </citation>
    <scope>NUCLEOTIDE SEQUENCE [LARGE SCALE GENOMIC DNA]</scope>
    <source>
        <strain evidence="7 8">9N</strain>
    </source>
</reference>
<keyword evidence="2 7" id="KW-0031">Aminopeptidase</keyword>